<accession>A0A8H6IBJ3</accession>
<organism evidence="3 4">
    <name type="scientific">Ephemerocybe angulata</name>
    <dbReference type="NCBI Taxonomy" id="980116"/>
    <lineage>
        <taxon>Eukaryota</taxon>
        <taxon>Fungi</taxon>
        <taxon>Dikarya</taxon>
        <taxon>Basidiomycota</taxon>
        <taxon>Agaricomycotina</taxon>
        <taxon>Agaricomycetes</taxon>
        <taxon>Agaricomycetidae</taxon>
        <taxon>Agaricales</taxon>
        <taxon>Agaricineae</taxon>
        <taxon>Psathyrellaceae</taxon>
        <taxon>Ephemerocybe</taxon>
    </lineage>
</organism>
<protein>
    <recommendedName>
        <fullName evidence="2">Retroviral polymerase SH3-like domain-containing protein</fullName>
    </recommendedName>
</protein>
<feature type="compositionally biased region" description="Acidic residues" evidence="1">
    <location>
        <begin position="148"/>
        <end position="170"/>
    </location>
</feature>
<dbReference type="EMBL" id="JACGCI010000009">
    <property type="protein sequence ID" value="KAF6761444.1"/>
    <property type="molecule type" value="Genomic_DNA"/>
</dbReference>
<feature type="compositionally biased region" description="Pro residues" evidence="1">
    <location>
        <begin position="231"/>
        <end position="247"/>
    </location>
</feature>
<dbReference type="InterPro" id="IPR057670">
    <property type="entry name" value="SH3_retrovirus"/>
</dbReference>
<proteinExistence type="predicted"/>
<evidence type="ECO:0000313" key="3">
    <source>
        <dbReference type="EMBL" id="KAF6761444.1"/>
    </source>
</evidence>
<feature type="compositionally biased region" description="Basic and acidic residues" evidence="1">
    <location>
        <begin position="183"/>
        <end position="199"/>
    </location>
</feature>
<keyword evidence="4" id="KW-1185">Reference proteome</keyword>
<evidence type="ECO:0000313" key="4">
    <source>
        <dbReference type="Proteomes" id="UP000521943"/>
    </source>
</evidence>
<evidence type="ECO:0000259" key="2">
    <source>
        <dbReference type="Pfam" id="PF25597"/>
    </source>
</evidence>
<gene>
    <name evidence="3" type="ORF">DFP72DRAFT_842369</name>
</gene>
<feature type="region of interest" description="Disordered" evidence="1">
    <location>
        <begin position="114"/>
        <end position="247"/>
    </location>
</feature>
<evidence type="ECO:0000256" key="1">
    <source>
        <dbReference type="SAM" id="MobiDB-lite"/>
    </source>
</evidence>
<name>A0A8H6IBJ3_9AGAR</name>
<reference evidence="3 4" key="1">
    <citation type="submission" date="2020-07" db="EMBL/GenBank/DDBJ databases">
        <title>Comparative genomics of pyrophilous fungi reveals a link between fire events and developmental genes.</title>
        <authorList>
            <consortium name="DOE Joint Genome Institute"/>
            <person name="Steindorff A.S."/>
            <person name="Carver A."/>
            <person name="Calhoun S."/>
            <person name="Stillman K."/>
            <person name="Liu H."/>
            <person name="Lipzen A."/>
            <person name="Pangilinan J."/>
            <person name="Labutti K."/>
            <person name="Bruns T.D."/>
            <person name="Grigoriev I.V."/>
        </authorList>
    </citation>
    <scope>NUCLEOTIDE SEQUENCE [LARGE SCALE GENOMIC DNA]</scope>
    <source>
        <strain evidence="3 4">CBS 144469</strain>
    </source>
</reference>
<dbReference type="AlphaFoldDB" id="A0A8H6IBJ3"/>
<dbReference type="Pfam" id="PF25597">
    <property type="entry name" value="SH3_retrovirus"/>
    <property type="match status" value="1"/>
</dbReference>
<dbReference type="Proteomes" id="UP000521943">
    <property type="component" value="Unassembled WGS sequence"/>
</dbReference>
<comment type="caution">
    <text evidence="3">The sequence shown here is derived from an EMBL/GenBank/DDBJ whole genome shotgun (WGS) entry which is preliminary data.</text>
</comment>
<feature type="domain" description="Retroviral polymerase SH3-like" evidence="2">
    <location>
        <begin position="64"/>
        <end position="94"/>
    </location>
</feature>
<sequence>MNNQYSRLMVNISDMLIGFLDPENGSFLVHNLLGKGQAFWQEWWDGRVKMSSILVGKAGQGTLCKGWKVYNPVTKAVSVARDVVFDETDFPGLSTKGASQAPPATLTIRSLWPEGTPIEDEAPPAGNPPDGDGGDKAQAIPPDTNNADVEEQENSFPGDYEDTMDDDNLNEDAAQGPTTPMHHHNDPAPHTPLRERKPFDPTLRPVISPTPKPDPAHIDEASSDEDETATIPPPQFPPPPPPHKGPY</sequence>